<dbReference type="SMART" id="SM00256">
    <property type="entry name" value="FBOX"/>
    <property type="match status" value="1"/>
</dbReference>
<dbReference type="Gene3D" id="1.20.1280.50">
    <property type="match status" value="1"/>
</dbReference>
<reference evidence="3 4" key="1">
    <citation type="journal article" date="2023" name="Plants (Basel)">
        <title>Bridging the Gap: Combining Genomics and Transcriptomics Approaches to Understand Stylosanthes scabra, an Orphan Legume from the Brazilian Caatinga.</title>
        <authorList>
            <person name="Ferreira-Neto J.R.C."/>
            <person name="da Silva M.D."/>
            <person name="Binneck E."/>
            <person name="de Melo N.F."/>
            <person name="da Silva R.H."/>
            <person name="de Melo A.L.T.M."/>
            <person name="Pandolfi V."/>
            <person name="Bustamante F.O."/>
            <person name="Brasileiro-Vidal A.C."/>
            <person name="Benko-Iseppon A.M."/>
        </authorList>
    </citation>
    <scope>NUCLEOTIDE SEQUENCE [LARGE SCALE GENOMIC DNA]</scope>
    <source>
        <tissue evidence="3">Leaves</tissue>
    </source>
</reference>
<feature type="region of interest" description="Disordered" evidence="1">
    <location>
        <begin position="457"/>
        <end position="536"/>
    </location>
</feature>
<dbReference type="SUPFAM" id="SSF81383">
    <property type="entry name" value="F-box domain"/>
    <property type="match status" value="1"/>
</dbReference>
<evidence type="ECO:0000256" key="1">
    <source>
        <dbReference type="SAM" id="MobiDB-lite"/>
    </source>
</evidence>
<feature type="domain" description="F-box" evidence="2">
    <location>
        <begin position="30"/>
        <end position="69"/>
    </location>
</feature>
<name>A0ABU6Q3P7_9FABA</name>
<dbReference type="InterPro" id="IPR006527">
    <property type="entry name" value="F-box-assoc_dom_typ1"/>
</dbReference>
<evidence type="ECO:0000313" key="4">
    <source>
        <dbReference type="Proteomes" id="UP001341840"/>
    </source>
</evidence>
<dbReference type="InterPro" id="IPR050796">
    <property type="entry name" value="SCF_F-box_component"/>
</dbReference>
<sequence>MNFGMSFNDKFATVVPSIPNQKQKGINEILPLELIQRILLRVPVKHFPRLRCVSKLWQSLISDPHFAELHLQHSPAATNACLYIIHHTHAYFVYLNALVSDDNDALLVKVVSPPFKKNSNPKFDVLGSCRGFVLLYQPPHFLVVWNPLTRSSKRTSYSHIVSRTKYKDDLMFLNLYGFGYDASQDDYLVVMAWQDIDDLDHLDSFSFRTNSWINLDAVLPVLPKHLDFSDYICCGLFLNGAIHWLTNFERPWGHAILVFDLKERTFSKISISDQLNINCTHLGLYEIPSRVFRPLGLSNNGDIIGDQHISSTYVQIRFLKYDVRRKQLHRVHSIRFSLDIINETNAVYTESFLPLPNVIKDKDKKKRRRRKENNGHVLKSVNRILYRMPVQLFAEAIYFDTMAIVDEVSMRQMMQCYQQTRVHVPAMELFVDFDRLSEVEEDPKIDKEKQTVLQENLTDSEDELEATYDVDDEDEDDEEGRAIVALQGSSNQPMNEGVGGVPPFAQAASAPPMNQHPEPILEASRKRSSQVNPLPQ</sequence>
<feature type="compositionally biased region" description="Acidic residues" evidence="1">
    <location>
        <begin position="458"/>
        <end position="479"/>
    </location>
</feature>
<gene>
    <name evidence="3" type="ORF">PIB30_001462</name>
</gene>
<proteinExistence type="predicted"/>
<dbReference type="InterPro" id="IPR036047">
    <property type="entry name" value="F-box-like_dom_sf"/>
</dbReference>
<keyword evidence="4" id="KW-1185">Reference proteome</keyword>
<dbReference type="CDD" id="cd22157">
    <property type="entry name" value="F-box_AtFBW1-like"/>
    <property type="match status" value="1"/>
</dbReference>
<dbReference type="InterPro" id="IPR001810">
    <property type="entry name" value="F-box_dom"/>
</dbReference>
<dbReference type="EMBL" id="JASCZI010000003">
    <property type="protein sequence ID" value="MED6106069.1"/>
    <property type="molecule type" value="Genomic_DNA"/>
</dbReference>
<dbReference type="Pfam" id="PF00646">
    <property type="entry name" value="F-box"/>
    <property type="match status" value="1"/>
</dbReference>
<protein>
    <recommendedName>
        <fullName evidence="2">F-box domain-containing protein</fullName>
    </recommendedName>
</protein>
<dbReference type="InterPro" id="IPR017451">
    <property type="entry name" value="F-box-assoc_interact_dom"/>
</dbReference>
<dbReference type="NCBIfam" id="TIGR01640">
    <property type="entry name" value="F_box_assoc_1"/>
    <property type="match status" value="1"/>
</dbReference>
<dbReference type="PANTHER" id="PTHR31672:SF13">
    <property type="entry name" value="F-BOX PROTEIN CPR30-LIKE"/>
    <property type="match status" value="1"/>
</dbReference>
<dbReference type="Pfam" id="PF07734">
    <property type="entry name" value="FBA_1"/>
    <property type="match status" value="1"/>
</dbReference>
<evidence type="ECO:0000259" key="2">
    <source>
        <dbReference type="SMART" id="SM00256"/>
    </source>
</evidence>
<dbReference type="PANTHER" id="PTHR31672">
    <property type="entry name" value="BNACNNG10540D PROTEIN"/>
    <property type="match status" value="1"/>
</dbReference>
<evidence type="ECO:0000313" key="3">
    <source>
        <dbReference type="EMBL" id="MED6106069.1"/>
    </source>
</evidence>
<comment type="caution">
    <text evidence="3">The sequence shown here is derived from an EMBL/GenBank/DDBJ whole genome shotgun (WGS) entry which is preliminary data.</text>
</comment>
<accession>A0ABU6Q3P7</accession>
<dbReference type="Proteomes" id="UP001341840">
    <property type="component" value="Unassembled WGS sequence"/>
</dbReference>
<organism evidence="3 4">
    <name type="scientific">Stylosanthes scabra</name>
    <dbReference type="NCBI Taxonomy" id="79078"/>
    <lineage>
        <taxon>Eukaryota</taxon>
        <taxon>Viridiplantae</taxon>
        <taxon>Streptophyta</taxon>
        <taxon>Embryophyta</taxon>
        <taxon>Tracheophyta</taxon>
        <taxon>Spermatophyta</taxon>
        <taxon>Magnoliopsida</taxon>
        <taxon>eudicotyledons</taxon>
        <taxon>Gunneridae</taxon>
        <taxon>Pentapetalae</taxon>
        <taxon>rosids</taxon>
        <taxon>fabids</taxon>
        <taxon>Fabales</taxon>
        <taxon>Fabaceae</taxon>
        <taxon>Papilionoideae</taxon>
        <taxon>50 kb inversion clade</taxon>
        <taxon>dalbergioids sensu lato</taxon>
        <taxon>Dalbergieae</taxon>
        <taxon>Pterocarpus clade</taxon>
        <taxon>Stylosanthes</taxon>
    </lineage>
</organism>